<evidence type="ECO:0000313" key="2">
    <source>
        <dbReference type="Proteomes" id="UP001177021"/>
    </source>
</evidence>
<sequence length="665" mass="73745">MLFLKHSFLFLFLFGCLASSSSASPNYNDIYCPNNKTYESNNTIFNTNLNVLLSTMVTNATQGADTYSPIMGFGTSNAVNGAFLCRGDVNSTTCMDCVTTAATDITRRCPNQTESIIWYDECMVRYTNRYFAPTSIVPRANINNGKNISTSKVDVFNQMLLGFLGGLAGEAGNSQTSKMFATGEANFNLSGGTNKVITVYGLAQCVPGVTNVQCQDCLVNASRTLLTCCEGKQGARALLAWCNIRYDLQRFYNITDESASTPGSPSGKNKSKSKTRAVLIVVLVTGSTLLFCLGCYFVMRRSSWRKYKTLMRENFGKESSTLESLQYNLATIEAATKKFSPENKIGKGGFGEVYKGILVDGREIAVKKLSQTSGQGAAEFKNEVLLIAKLQHRNLVTLIGFCLKEQEKMLIYEYVSNKSLDYFLFDRNKSRLLHWFERYKIIEGIAHGIHYLHDHSRLKIIHRDLKPSNVLLDDNMNPKISDFGMARMVALDQDRGSTNRIVGTYGYMSQEYAMHGQFSEKSDVFSFGVIILEIISSKKNARSLLSNNTDDLLSRAWRQWRDQTPLELIDKDIKESCNHKEAIKCIQIGLLCVQEKPDDRPSMANVVSYLTSPSAELPVPGEPTKPMHSGILQTAVAGELSSTSTSTVHEMSSSVVPSSTFSDNV</sequence>
<gene>
    <name evidence="1" type="ORF">MILVUS5_LOCUS2146</name>
</gene>
<accession>A0ACB0IDL7</accession>
<dbReference type="Proteomes" id="UP001177021">
    <property type="component" value="Unassembled WGS sequence"/>
</dbReference>
<comment type="caution">
    <text evidence="1">The sequence shown here is derived from an EMBL/GenBank/DDBJ whole genome shotgun (WGS) entry which is preliminary data.</text>
</comment>
<dbReference type="EMBL" id="CASHSV030000001">
    <property type="protein sequence ID" value="CAJ2630351.1"/>
    <property type="molecule type" value="Genomic_DNA"/>
</dbReference>
<evidence type="ECO:0000313" key="1">
    <source>
        <dbReference type="EMBL" id="CAJ2630351.1"/>
    </source>
</evidence>
<reference evidence="1" key="1">
    <citation type="submission" date="2023-10" db="EMBL/GenBank/DDBJ databases">
        <authorList>
            <person name="Rodriguez Cubillos JULIANA M."/>
            <person name="De Vega J."/>
        </authorList>
    </citation>
    <scope>NUCLEOTIDE SEQUENCE</scope>
</reference>
<name>A0ACB0IDL7_TRIPR</name>
<proteinExistence type="predicted"/>
<protein>
    <submittedName>
        <fullName evidence="1">Uncharacterized protein</fullName>
    </submittedName>
</protein>
<keyword evidence="2" id="KW-1185">Reference proteome</keyword>
<organism evidence="1 2">
    <name type="scientific">Trifolium pratense</name>
    <name type="common">Red clover</name>
    <dbReference type="NCBI Taxonomy" id="57577"/>
    <lineage>
        <taxon>Eukaryota</taxon>
        <taxon>Viridiplantae</taxon>
        <taxon>Streptophyta</taxon>
        <taxon>Embryophyta</taxon>
        <taxon>Tracheophyta</taxon>
        <taxon>Spermatophyta</taxon>
        <taxon>Magnoliopsida</taxon>
        <taxon>eudicotyledons</taxon>
        <taxon>Gunneridae</taxon>
        <taxon>Pentapetalae</taxon>
        <taxon>rosids</taxon>
        <taxon>fabids</taxon>
        <taxon>Fabales</taxon>
        <taxon>Fabaceae</taxon>
        <taxon>Papilionoideae</taxon>
        <taxon>50 kb inversion clade</taxon>
        <taxon>NPAAA clade</taxon>
        <taxon>Hologalegina</taxon>
        <taxon>IRL clade</taxon>
        <taxon>Trifolieae</taxon>
        <taxon>Trifolium</taxon>
    </lineage>
</organism>